<organism evidence="6 7">
    <name type="scientific">Neobacillus bataviensis</name>
    <dbReference type="NCBI Taxonomy" id="220685"/>
    <lineage>
        <taxon>Bacteria</taxon>
        <taxon>Bacillati</taxon>
        <taxon>Bacillota</taxon>
        <taxon>Bacilli</taxon>
        <taxon>Bacillales</taxon>
        <taxon>Bacillaceae</taxon>
        <taxon>Neobacillus</taxon>
    </lineage>
</organism>
<comment type="subcellular location">
    <subcellularLocation>
        <location evidence="1">Membrane</location>
        <topology evidence="1">Multi-pass membrane protein</topology>
    </subcellularLocation>
</comment>
<dbReference type="EMBL" id="VIVN01000010">
    <property type="protein sequence ID" value="TWD97468.1"/>
    <property type="molecule type" value="Genomic_DNA"/>
</dbReference>
<evidence type="ECO:0000256" key="2">
    <source>
        <dbReference type="ARBA" id="ARBA00022692"/>
    </source>
</evidence>
<reference evidence="6 7" key="1">
    <citation type="submission" date="2019-06" db="EMBL/GenBank/DDBJ databases">
        <title>Sorghum-associated microbial communities from plants grown in Nebraska, USA.</title>
        <authorList>
            <person name="Schachtman D."/>
        </authorList>
    </citation>
    <scope>NUCLEOTIDE SEQUENCE [LARGE SCALE GENOMIC DNA]</scope>
    <source>
        <strain evidence="6 7">2482</strain>
    </source>
</reference>
<dbReference type="GO" id="GO:0016020">
    <property type="term" value="C:membrane"/>
    <property type="evidence" value="ECO:0007669"/>
    <property type="project" value="UniProtKB-SubCell"/>
</dbReference>
<proteinExistence type="predicted"/>
<evidence type="ECO:0000256" key="3">
    <source>
        <dbReference type="ARBA" id="ARBA00022989"/>
    </source>
</evidence>
<evidence type="ECO:0000256" key="4">
    <source>
        <dbReference type="ARBA" id="ARBA00023136"/>
    </source>
</evidence>
<dbReference type="RefSeq" id="WP_144566695.1">
    <property type="nucleotide sequence ID" value="NZ_VIVN01000010.1"/>
</dbReference>
<feature type="transmembrane region" description="Helical" evidence="5">
    <location>
        <begin position="88"/>
        <end position="114"/>
    </location>
</feature>
<dbReference type="PANTHER" id="PTHR39157:SF1">
    <property type="entry name" value="DOXX FAMILY PROTEIN"/>
    <property type="match status" value="1"/>
</dbReference>
<feature type="transmembrane region" description="Helical" evidence="5">
    <location>
        <begin position="126"/>
        <end position="145"/>
    </location>
</feature>
<dbReference type="InterPro" id="IPR032808">
    <property type="entry name" value="DoxX"/>
</dbReference>
<dbReference type="AlphaFoldDB" id="A0A561D301"/>
<evidence type="ECO:0000313" key="6">
    <source>
        <dbReference type="EMBL" id="TWD97468.1"/>
    </source>
</evidence>
<keyword evidence="2 5" id="KW-0812">Transmembrane</keyword>
<keyword evidence="4 5" id="KW-0472">Membrane</keyword>
<sequence length="170" mass="19005">MFSQFLKENRYVPFLLTAFRLYLGWEWLTAGWGKISGGKFDASGFMVGAVKNMSGDHPSVQPWWGHFLNEFAIPYVDLFNVMVPWGEFLVGAALILGIFTSFSALMGLTMNFAYMFSGTTSTNPQMVLLGMFILVAGTNAGKIGLDRWIIPVLKKWIFKKAGNQSILENV</sequence>
<evidence type="ECO:0000313" key="7">
    <source>
        <dbReference type="Proteomes" id="UP000319671"/>
    </source>
</evidence>
<comment type="caution">
    <text evidence="6">The sequence shown here is derived from an EMBL/GenBank/DDBJ whole genome shotgun (WGS) entry which is preliminary data.</text>
</comment>
<keyword evidence="7" id="KW-1185">Reference proteome</keyword>
<name>A0A561D301_9BACI</name>
<evidence type="ECO:0000256" key="5">
    <source>
        <dbReference type="SAM" id="Phobius"/>
    </source>
</evidence>
<evidence type="ECO:0000256" key="1">
    <source>
        <dbReference type="ARBA" id="ARBA00004141"/>
    </source>
</evidence>
<accession>A0A561D301</accession>
<keyword evidence="3 5" id="KW-1133">Transmembrane helix</keyword>
<dbReference type="PANTHER" id="PTHR39157">
    <property type="entry name" value="INTEGRAL MEMBRANE PROTEIN-RELATED"/>
    <property type="match status" value="1"/>
</dbReference>
<dbReference type="Proteomes" id="UP000319671">
    <property type="component" value="Unassembled WGS sequence"/>
</dbReference>
<protein>
    <submittedName>
        <fullName evidence="6">Thiosulfate dehydrogenase [quinone] large subunit</fullName>
    </submittedName>
</protein>
<gene>
    <name evidence="6" type="ORF">FB550_11073</name>
</gene>
<dbReference type="Pfam" id="PF07681">
    <property type="entry name" value="DoxX"/>
    <property type="match status" value="1"/>
</dbReference>